<keyword evidence="5" id="KW-0418">Kinase</keyword>
<protein>
    <recommendedName>
        <fullName evidence="1">non-specific serine/threonine protein kinase</fullName>
        <ecNumber evidence="1">2.7.11.1</ecNumber>
    </recommendedName>
</protein>
<keyword evidence="4 9" id="KW-0547">Nucleotide-binding</keyword>
<dbReference type="PANTHER" id="PTHR47634">
    <property type="entry name" value="PROTEIN KINASE DOMAIN-CONTAINING PROTEIN-RELATED"/>
    <property type="match status" value="1"/>
</dbReference>
<feature type="binding site" evidence="9">
    <location>
        <position position="80"/>
    </location>
    <ligand>
        <name>ATP</name>
        <dbReference type="ChEBI" id="CHEBI:30616"/>
    </ligand>
</feature>
<evidence type="ECO:0000259" key="10">
    <source>
        <dbReference type="PROSITE" id="PS50011"/>
    </source>
</evidence>
<proteinExistence type="predicted"/>
<evidence type="ECO:0000256" key="2">
    <source>
        <dbReference type="ARBA" id="ARBA00022527"/>
    </source>
</evidence>
<comment type="catalytic activity">
    <reaction evidence="8">
        <text>L-seryl-[protein] + ATP = O-phospho-L-seryl-[protein] + ADP + H(+)</text>
        <dbReference type="Rhea" id="RHEA:17989"/>
        <dbReference type="Rhea" id="RHEA-COMP:9863"/>
        <dbReference type="Rhea" id="RHEA-COMP:11604"/>
        <dbReference type="ChEBI" id="CHEBI:15378"/>
        <dbReference type="ChEBI" id="CHEBI:29999"/>
        <dbReference type="ChEBI" id="CHEBI:30616"/>
        <dbReference type="ChEBI" id="CHEBI:83421"/>
        <dbReference type="ChEBI" id="CHEBI:456216"/>
        <dbReference type="EC" id="2.7.11.1"/>
    </reaction>
</comment>
<dbReference type="Proteomes" id="UP000605986">
    <property type="component" value="Unassembled WGS sequence"/>
</dbReference>
<dbReference type="PROSITE" id="PS00107">
    <property type="entry name" value="PROTEIN_KINASE_ATP"/>
    <property type="match status" value="1"/>
</dbReference>
<reference evidence="11" key="1">
    <citation type="submission" date="2020-01" db="EMBL/GenBank/DDBJ databases">
        <title>Identification and distribution of gene clusters putatively required for synthesis of sphingolipid metabolism inhibitors in phylogenetically diverse species of the filamentous fungus Fusarium.</title>
        <authorList>
            <person name="Kim H.-S."/>
            <person name="Busman M."/>
            <person name="Brown D.W."/>
            <person name="Divon H."/>
            <person name="Uhlig S."/>
            <person name="Proctor R.H."/>
        </authorList>
    </citation>
    <scope>NUCLEOTIDE SEQUENCE</scope>
    <source>
        <strain evidence="11">NRRL 53441</strain>
    </source>
</reference>
<feature type="domain" description="Protein kinase" evidence="10">
    <location>
        <begin position="51"/>
        <end position="437"/>
    </location>
</feature>
<accession>A0A8H4JWN4</accession>
<dbReference type="GO" id="GO:0005524">
    <property type="term" value="F:ATP binding"/>
    <property type="evidence" value="ECO:0007669"/>
    <property type="project" value="UniProtKB-UniRule"/>
</dbReference>
<dbReference type="Gene3D" id="1.10.510.10">
    <property type="entry name" value="Transferase(Phosphotransferase) domain 1"/>
    <property type="match status" value="1"/>
</dbReference>
<evidence type="ECO:0000313" key="12">
    <source>
        <dbReference type="Proteomes" id="UP000605986"/>
    </source>
</evidence>
<evidence type="ECO:0000256" key="9">
    <source>
        <dbReference type="PROSITE-ProRule" id="PRU10141"/>
    </source>
</evidence>
<gene>
    <name evidence="11" type="ORF">F53441_12605</name>
</gene>
<dbReference type="GO" id="GO:0004674">
    <property type="term" value="F:protein serine/threonine kinase activity"/>
    <property type="evidence" value="ECO:0007669"/>
    <property type="project" value="UniProtKB-KW"/>
</dbReference>
<sequence length="446" mass="50929">MADISDSPPPTPTRSSYRFKIRGTPCEFPDEYYPGGLHPVDLDDVFNDGQYKVIRKLGNGSFSTVWLAHDLKGSRYVALKITVSDKEEQSRELQMLHYLAKVAPVESTKYITQLLGEFEHKGPNGTHKCLVLEAMGPSSCQMFLKPPGRRRVSGEKERYPAQTAKHIFRDVLKGLSFLHKNGISHGDFQPGNVLFPLKNVDSCDEATLHQPEDFKGWTTVERKDGKKDKWAPRYLYAARPLSAYSGLDGNFKIIDESLEVKLSDLGGAYFFNDPPKKPIVPFGLRAPELILKGEVHKTQDIWSFGCILFELITGRPIFYLEGPFRDEFNPDDEHLFEVIDSLGPLPDELYSHWKTASLYYTKDRKLYNRRLGGVKEGRKPVMLEPSEMLTMEEAFDKESPEMTNKEAEEIKSLIRWILQYNPDERPSADEILCHPWFAEDSSKKAE</sequence>
<keyword evidence="3" id="KW-0808">Transferase</keyword>
<evidence type="ECO:0000313" key="11">
    <source>
        <dbReference type="EMBL" id="KAF4439326.1"/>
    </source>
</evidence>
<dbReference type="Pfam" id="PF00069">
    <property type="entry name" value="Pkinase"/>
    <property type="match status" value="2"/>
</dbReference>
<dbReference type="AlphaFoldDB" id="A0A8H4JWN4"/>
<dbReference type="InterPro" id="IPR017441">
    <property type="entry name" value="Protein_kinase_ATP_BS"/>
</dbReference>
<dbReference type="PROSITE" id="PS50011">
    <property type="entry name" value="PROTEIN_KINASE_DOM"/>
    <property type="match status" value="1"/>
</dbReference>
<comment type="catalytic activity">
    <reaction evidence="7">
        <text>L-threonyl-[protein] + ATP = O-phospho-L-threonyl-[protein] + ADP + H(+)</text>
        <dbReference type="Rhea" id="RHEA:46608"/>
        <dbReference type="Rhea" id="RHEA-COMP:11060"/>
        <dbReference type="Rhea" id="RHEA-COMP:11605"/>
        <dbReference type="ChEBI" id="CHEBI:15378"/>
        <dbReference type="ChEBI" id="CHEBI:30013"/>
        <dbReference type="ChEBI" id="CHEBI:30616"/>
        <dbReference type="ChEBI" id="CHEBI:61977"/>
        <dbReference type="ChEBI" id="CHEBI:456216"/>
        <dbReference type="EC" id="2.7.11.1"/>
    </reaction>
</comment>
<dbReference type="InterPro" id="IPR000719">
    <property type="entry name" value="Prot_kinase_dom"/>
</dbReference>
<keyword evidence="2" id="KW-0723">Serine/threonine-protein kinase</keyword>
<dbReference type="InterPro" id="IPR011009">
    <property type="entry name" value="Kinase-like_dom_sf"/>
</dbReference>
<evidence type="ECO:0000256" key="3">
    <source>
        <dbReference type="ARBA" id="ARBA00022679"/>
    </source>
</evidence>
<evidence type="ECO:0000256" key="5">
    <source>
        <dbReference type="ARBA" id="ARBA00022777"/>
    </source>
</evidence>
<name>A0A8H4JWN4_9HYPO</name>
<keyword evidence="6 9" id="KW-0067">ATP-binding</keyword>
<dbReference type="GO" id="GO:0050684">
    <property type="term" value="P:regulation of mRNA processing"/>
    <property type="evidence" value="ECO:0007669"/>
    <property type="project" value="TreeGrafter"/>
</dbReference>
<evidence type="ECO:0000256" key="4">
    <source>
        <dbReference type="ARBA" id="ARBA00022741"/>
    </source>
</evidence>
<dbReference type="PANTHER" id="PTHR47634:SF9">
    <property type="entry name" value="PROTEIN KINASE DOMAIN-CONTAINING PROTEIN-RELATED"/>
    <property type="match status" value="1"/>
</dbReference>
<dbReference type="EC" id="2.7.11.1" evidence="1"/>
<dbReference type="GO" id="GO:0000245">
    <property type="term" value="P:spliceosomal complex assembly"/>
    <property type="evidence" value="ECO:0007669"/>
    <property type="project" value="TreeGrafter"/>
</dbReference>
<dbReference type="Gene3D" id="3.30.200.20">
    <property type="entry name" value="Phosphorylase Kinase, domain 1"/>
    <property type="match status" value="1"/>
</dbReference>
<evidence type="ECO:0000256" key="1">
    <source>
        <dbReference type="ARBA" id="ARBA00012513"/>
    </source>
</evidence>
<dbReference type="EMBL" id="JAADJG010000692">
    <property type="protein sequence ID" value="KAF4439326.1"/>
    <property type="molecule type" value="Genomic_DNA"/>
</dbReference>
<dbReference type="OrthoDB" id="5979581at2759"/>
<organism evidence="11 12">
    <name type="scientific">Fusarium austroafricanum</name>
    <dbReference type="NCBI Taxonomy" id="2364996"/>
    <lineage>
        <taxon>Eukaryota</taxon>
        <taxon>Fungi</taxon>
        <taxon>Dikarya</taxon>
        <taxon>Ascomycota</taxon>
        <taxon>Pezizomycotina</taxon>
        <taxon>Sordariomycetes</taxon>
        <taxon>Hypocreomycetidae</taxon>
        <taxon>Hypocreales</taxon>
        <taxon>Nectriaceae</taxon>
        <taxon>Fusarium</taxon>
        <taxon>Fusarium concolor species complex</taxon>
    </lineage>
</organism>
<evidence type="ECO:0000256" key="6">
    <source>
        <dbReference type="ARBA" id="ARBA00022840"/>
    </source>
</evidence>
<comment type="caution">
    <text evidence="11">The sequence shown here is derived from an EMBL/GenBank/DDBJ whole genome shotgun (WGS) entry which is preliminary data.</text>
</comment>
<evidence type="ECO:0000256" key="8">
    <source>
        <dbReference type="ARBA" id="ARBA00048679"/>
    </source>
</evidence>
<keyword evidence="12" id="KW-1185">Reference proteome</keyword>
<evidence type="ECO:0000256" key="7">
    <source>
        <dbReference type="ARBA" id="ARBA00047899"/>
    </source>
</evidence>
<dbReference type="InterPro" id="IPR051334">
    <property type="entry name" value="SRPK"/>
</dbReference>
<dbReference type="SUPFAM" id="SSF56112">
    <property type="entry name" value="Protein kinase-like (PK-like)"/>
    <property type="match status" value="1"/>
</dbReference>